<feature type="transmembrane region" description="Helical" evidence="1">
    <location>
        <begin position="91"/>
        <end position="116"/>
    </location>
</feature>
<feature type="transmembrane region" description="Helical" evidence="1">
    <location>
        <begin position="128"/>
        <end position="149"/>
    </location>
</feature>
<gene>
    <name evidence="2" type="ORF">BHY08_04735</name>
</gene>
<keyword evidence="1" id="KW-0812">Transmembrane</keyword>
<accession>A0A1J0A5I6</accession>
<feature type="transmembrane region" description="Helical" evidence="1">
    <location>
        <begin position="156"/>
        <end position="176"/>
    </location>
</feature>
<organism evidence="2 3">
    <name type="scientific">Vagococcus teuberi</name>
    <dbReference type="NCBI Taxonomy" id="519472"/>
    <lineage>
        <taxon>Bacteria</taxon>
        <taxon>Bacillati</taxon>
        <taxon>Bacillota</taxon>
        <taxon>Bacilli</taxon>
        <taxon>Lactobacillales</taxon>
        <taxon>Enterococcaceae</taxon>
        <taxon>Vagococcus</taxon>
    </lineage>
</organism>
<keyword evidence="3" id="KW-1185">Reference proteome</keyword>
<dbReference type="CDD" id="cd21503">
    <property type="entry name" value="ABC-2_lan_permease"/>
    <property type="match status" value="1"/>
</dbReference>
<dbReference type="EMBL" id="CP017267">
    <property type="protein sequence ID" value="APB31195.1"/>
    <property type="molecule type" value="Genomic_DNA"/>
</dbReference>
<dbReference type="OrthoDB" id="1701852at2"/>
<dbReference type="Proteomes" id="UP000191200">
    <property type="component" value="Chromosome"/>
</dbReference>
<dbReference type="KEGG" id="vte:BHY08_04735"/>
<keyword evidence="1" id="KW-0472">Membrane</keyword>
<evidence type="ECO:0000256" key="1">
    <source>
        <dbReference type="SAM" id="Phobius"/>
    </source>
</evidence>
<dbReference type="RefSeq" id="WP_071456782.1">
    <property type="nucleotide sequence ID" value="NZ_CP017267.1"/>
</dbReference>
<dbReference type="AlphaFoldDB" id="A0A1J0A5I6"/>
<sequence length="243" mass="27892">MTNLLKSYWLRTKRTPVRVLMILAPILYSLIMCLYFFSTNTLKGQEVLSFYAMLAIISTFTLSLLVPMIYDPDKTASHYANDLRIGINRRRVFFTRFVFITLICLVIILLTVSFFILFLCVTNSEFNLIQVITLTVILLMTLLPMIAIYQYLSLRFNYTGSILVGCLITLAAILLGTTNLGERVWLFLPFTWPIKLTFEVGKGAMSLRIVSLVLIGTILVTAITLWILSLWYNKWDGVTRLEE</sequence>
<name>A0A1J0A5I6_9ENTE</name>
<dbReference type="STRING" id="519472.BHY08_04735"/>
<proteinExistence type="predicted"/>
<keyword evidence="1" id="KW-1133">Transmembrane helix</keyword>
<feature type="transmembrane region" description="Helical" evidence="1">
    <location>
        <begin position="50"/>
        <end position="70"/>
    </location>
</feature>
<feature type="transmembrane region" description="Helical" evidence="1">
    <location>
        <begin position="209"/>
        <end position="232"/>
    </location>
</feature>
<reference evidence="2 3" key="1">
    <citation type="submission" date="2016-09" db="EMBL/GenBank/DDBJ databases">
        <title>Vagococcus teuberi sp. nov., isolated from the Malian artisanal sour milk fene.</title>
        <authorList>
            <person name="Wullschleger S."/>
            <person name="Seifert C."/>
            <person name="Baumgartner S."/>
            <person name="Lacroix C."/>
            <person name="Bonfoh B."/>
            <person name="Stevens M.J."/>
            <person name="Meile L."/>
        </authorList>
    </citation>
    <scope>NUCLEOTIDE SEQUENCE [LARGE SCALE GENOMIC DNA]</scope>
    <source>
        <strain evidence="2 3">DSM 21459</strain>
    </source>
</reference>
<feature type="transmembrane region" description="Helical" evidence="1">
    <location>
        <begin position="20"/>
        <end position="38"/>
    </location>
</feature>
<evidence type="ECO:0000313" key="3">
    <source>
        <dbReference type="Proteomes" id="UP000191200"/>
    </source>
</evidence>
<evidence type="ECO:0008006" key="4">
    <source>
        <dbReference type="Google" id="ProtNLM"/>
    </source>
</evidence>
<evidence type="ECO:0000313" key="2">
    <source>
        <dbReference type="EMBL" id="APB31195.1"/>
    </source>
</evidence>
<protein>
    <recommendedName>
        <fullName evidence="4">Lantibiotic ABC transporter permease</fullName>
    </recommendedName>
</protein>